<sequence>MNKKKEKEKLIFFDLYFRNEYTDWINTLLGSFSIPEKDLSDITTISICEYIKEHLSEFTEHYEFSDITNENKYFKIPNVQLRYPITYLSISNIHRV</sequence>
<proteinExistence type="predicted"/>
<reference evidence="1 2" key="1">
    <citation type="submission" date="2023-11" db="EMBL/GenBank/DDBJ databases">
        <authorList>
            <person name="Cook R."/>
            <person name="Crisci M."/>
            <person name="Pye H."/>
            <person name="Adriaenssens E."/>
            <person name="Santini J."/>
        </authorList>
    </citation>
    <scope>NUCLEOTIDE SEQUENCE [LARGE SCALE GENOMIC DNA]</scope>
    <source>
        <strain evidence="1">Lak_Megaphage_Sonny</strain>
    </source>
</reference>
<dbReference type="EMBL" id="OR769223">
    <property type="protein sequence ID" value="WQJ53470.1"/>
    <property type="molecule type" value="Genomic_DNA"/>
</dbReference>
<protein>
    <submittedName>
        <fullName evidence="1">Uncharacterized protein</fullName>
    </submittedName>
</protein>
<dbReference type="Proteomes" id="UP001358193">
    <property type="component" value="Segment"/>
</dbReference>
<keyword evidence="2" id="KW-1185">Reference proteome</keyword>
<organism evidence="1 2">
    <name type="scientific">phage Lak_Megaphage_Sonny</name>
    <dbReference type="NCBI Taxonomy" id="3109229"/>
    <lineage>
        <taxon>Viruses</taxon>
        <taxon>Duplodnaviria</taxon>
        <taxon>Heunggongvirae</taxon>
        <taxon>Uroviricota</taxon>
        <taxon>Caudoviricetes</taxon>
        <taxon>Caudoviricetes code 15 clade</taxon>
    </lineage>
</organism>
<accession>A0ABZ0Z5L3</accession>
<name>A0ABZ0Z5L3_9CAUD</name>
<evidence type="ECO:0000313" key="1">
    <source>
        <dbReference type="EMBL" id="WQJ53470.1"/>
    </source>
</evidence>
<evidence type="ECO:0000313" key="2">
    <source>
        <dbReference type="Proteomes" id="UP001358193"/>
    </source>
</evidence>